<accession>A0A371F2A7</accession>
<evidence type="ECO:0000313" key="2">
    <source>
        <dbReference type="EMBL" id="RDX72364.1"/>
    </source>
</evidence>
<comment type="caution">
    <text evidence="2">The sequence shown here is derived from an EMBL/GenBank/DDBJ whole genome shotgun (WGS) entry which is preliminary data.</text>
</comment>
<protein>
    <submittedName>
        <fullName evidence="2">Mitochondrial protein</fullName>
    </submittedName>
</protein>
<dbReference type="Pfam" id="PF07727">
    <property type="entry name" value="RVT_2"/>
    <property type="match status" value="1"/>
</dbReference>
<name>A0A371F2A7_MUCPR</name>
<evidence type="ECO:0000313" key="3">
    <source>
        <dbReference type="Proteomes" id="UP000257109"/>
    </source>
</evidence>
<dbReference type="AlphaFoldDB" id="A0A371F2A7"/>
<dbReference type="SUPFAM" id="SSF56672">
    <property type="entry name" value="DNA/RNA polymerases"/>
    <property type="match status" value="1"/>
</dbReference>
<dbReference type="OrthoDB" id="2012657at2759"/>
<dbReference type="InterPro" id="IPR043502">
    <property type="entry name" value="DNA/RNA_pol_sf"/>
</dbReference>
<proteinExistence type="predicted"/>
<dbReference type="PANTHER" id="PTHR11439">
    <property type="entry name" value="GAG-POL-RELATED RETROTRANSPOSON"/>
    <property type="match status" value="1"/>
</dbReference>
<dbReference type="InterPro" id="IPR013103">
    <property type="entry name" value="RVT_2"/>
</dbReference>
<reference evidence="2" key="1">
    <citation type="submission" date="2018-05" db="EMBL/GenBank/DDBJ databases">
        <title>Draft genome of Mucuna pruriens seed.</title>
        <authorList>
            <person name="Nnadi N.E."/>
            <person name="Vos R."/>
            <person name="Hasami M.H."/>
            <person name="Devisetty U.K."/>
            <person name="Aguiy J.C."/>
        </authorList>
    </citation>
    <scope>NUCLEOTIDE SEQUENCE [LARGE SCALE GENOMIC DNA]</scope>
    <source>
        <strain evidence="2">JCA_2017</strain>
    </source>
</reference>
<feature type="non-terminal residue" evidence="2">
    <location>
        <position position="1"/>
    </location>
</feature>
<evidence type="ECO:0000259" key="1">
    <source>
        <dbReference type="Pfam" id="PF07727"/>
    </source>
</evidence>
<gene>
    <name evidence="2" type="ORF">CR513_48164</name>
</gene>
<keyword evidence="3" id="KW-1185">Reference proteome</keyword>
<dbReference type="STRING" id="157652.A0A371F2A7"/>
<dbReference type="Proteomes" id="UP000257109">
    <property type="component" value="Unassembled WGS sequence"/>
</dbReference>
<dbReference type="EMBL" id="QJKJ01010932">
    <property type="protein sequence ID" value="RDX72364.1"/>
    <property type="molecule type" value="Genomic_DNA"/>
</dbReference>
<dbReference type="PANTHER" id="PTHR11439:SF497">
    <property type="entry name" value="CYSTEINE-RICH RLK (RECEPTOR-LIKE PROTEIN KINASE) 8"/>
    <property type="match status" value="1"/>
</dbReference>
<sequence>MDLKNAFLHGDLKEEYDPSLFLQRTPKGIVGLLVYVDDIVVTGFDQKTISKLKKMLHSTFHMKELGHLTYFLGLELVGLTNSTLVDSLEVNVKYRREESDILDDPTQYYKLVSSLIYVTITRLDISFVVHTISKFMQFSRHFHFSAIQRIIRYLLGSLTDTDWATIQTQGNLMLAGKQDLVLKSSIKAKYCTMSIACSEIIWLCCLLIKLGFLQAQPTSLHANNTNAFTMNERNTLKLIVTRFKKHMIVESSTYHMSQHLFKQLIFSLKFWHVGDTIFYLTN</sequence>
<feature type="domain" description="Reverse transcriptase Ty1/copia-type" evidence="1">
    <location>
        <begin position="32"/>
        <end position="82"/>
    </location>
</feature>
<organism evidence="2 3">
    <name type="scientific">Mucuna pruriens</name>
    <name type="common">Velvet bean</name>
    <name type="synonym">Dolichos pruriens</name>
    <dbReference type="NCBI Taxonomy" id="157652"/>
    <lineage>
        <taxon>Eukaryota</taxon>
        <taxon>Viridiplantae</taxon>
        <taxon>Streptophyta</taxon>
        <taxon>Embryophyta</taxon>
        <taxon>Tracheophyta</taxon>
        <taxon>Spermatophyta</taxon>
        <taxon>Magnoliopsida</taxon>
        <taxon>eudicotyledons</taxon>
        <taxon>Gunneridae</taxon>
        <taxon>Pentapetalae</taxon>
        <taxon>rosids</taxon>
        <taxon>fabids</taxon>
        <taxon>Fabales</taxon>
        <taxon>Fabaceae</taxon>
        <taxon>Papilionoideae</taxon>
        <taxon>50 kb inversion clade</taxon>
        <taxon>NPAAA clade</taxon>
        <taxon>indigoferoid/millettioid clade</taxon>
        <taxon>Phaseoleae</taxon>
        <taxon>Mucuna</taxon>
    </lineage>
</organism>